<dbReference type="AlphaFoldDB" id="A0A6C0DD52"/>
<keyword evidence="1" id="KW-0472">Membrane</keyword>
<evidence type="ECO:0000256" key="1">
    <source>
        <dbReference type="SAM" id="Phobius"/>
    </source>
</evidence>
<feature type="transmembrane region" description="Helical" evidence="1">
    <location>
        <begin position="26"/>
        <end position="48"/>
    </location>
</feature>
<dbReference type="InterPro" id="IPR013320">
    <property type="entry name" value="ConA-like_dom_sf"/>
</dbReference>
<organism evidence="2">
    <name type="scientific">viral metagenome</name>
    <dbReference type="NCBI Taxonomy" id="1070528"/>
    <lineage>
        <taxon>unclassified sequences</taxon>
        <taxon>metagenomes</taxon>
        <taxon>organismal metagenomes</taxon>
    </lineage>
</organism>
<sequence length="269" mass="30158">MDDWRGYTSKYRATTTIRHELPYLKWALYASGICLLLFIVLMTIHFTIRPIFSFLPGDGGAISMPTATTEQLAFSKGPAPVDVSCNIINIVSKNYTLSLDVFLSSGFYTTSVPRVLLYLSDKQITMAGTDTTDSLLSRFPSTNVFIWVDSMKNDLYVTAVGVDPKGTSHLLNSKPIENVPLRDPFRITMVVATGFIEIYMNGELVQTMNLGYPLKNIDGTAPIYYFATPMPVFNSVQIANISYWNNILPSKTIRAQHQLRPLDKTLFIK</sequence>
<reference evidence="2" key="1">
    <citation type="journal article" date="2020" name="Nature">
        <title>Giant virus diversity and host interactions through global metagenomics.</title>
        <authorList>
            <person name="Schulz F."/>
            <person name="Roux S."/>
            <person name="Paez-Espino D."/>
            <person name="Jungbluth S."/>
            <person name="Walsh D.A."/>
            <person name="Denef V.J."/>
            <person name="McMahon K.D."/>
            <person name="Konstantinidis K.T."/>
            <person name="Eloe-Fadrosh E.A."/>
            <person name="Kyrpides N.C."/>
            <person name="Woyke T."/>
        </authorList>
    </citation>
    <scope>NUCLEOTIDE SEQUENCE</scope>
    <source>
        <strain evidence="2">GVMAG-M-3300023174-137</strain>
    </source>
</reference>
<accession>A0A6C0DD52</accession>
<keyword evidence="1" id="KW-0812">Transmembrane</keyword>
<protein>
    <recommendedName>
        <fullName evidence="3">Lectin/glucanase superfamily protein</fullName>
    </recommendedName>
</protein>
<evidence type="ECO:0000313" key="2">
    <source>
        <dbReference type="EMBL" id="QHT14321.1"/>
    </source>
</evidence>
<dbReference type="SUPFAM" id="SSF49899">
    <property type="entry name" value="Concanavalin A-like lectins/glucanases"/>
    <property type="match status" value="1"/>
</dbReference>
<name>A0A6C0DD52_9ZZZZ</name>
<proteinExistence type="predicted"/>
<keyword evidence="1" id="KW-1133">Transmembrane helix</keyword>
<dbReference type="EMBL" id="MN739581">
    <property type="protein sequence ID" value="QHT14321.1"/>
    <property type="molecule type" value="Genomic_DNA"/>
</dbReference>
<evidence type="ECO:0008006" key="3">
    <source>
        <dbReference type="Google" id="ProtNLM"/>
    </source>
</evidence>